<dbReference type="AlphaFoldDB" id="A0A655CQX9"/>
<evidence type="ECO:0000313" key="1">
    <source>
        <dbReference type="EMBL" id="CNU24124.1"/>
    </source>
</evidence>
<evidence type="ECO:0000313" key="4">
    <source>
        <dbReference type="Proteomes" id="UP000042394"/>
    </source>
</evidence>
<proteinExistence type="predicted"/>
<evidence type="ECO:0000313" key="3">
    <source>
        <dbReference type="Proteomes" id="UP000039541"/>
    </source>
</evidence>
<dbReference type="Proteomes" id="UP000042394">
    <property type="component" value="Unassembled WGS sequence"/>
</dbReference>
<dbReference type="Proteomes" id="UP000039541">
    <property type="component" value="Unassembled WGS sequence"/>
</dbReference>
<name>A0A655CQX9_SALET</name>
<protein>
    <submittedName>
        <fullName evidence="1">Uncharacterized protein</fullName>
    </submittedName>
</protein>
<organism evidence="1 3">
    <name type="scientific">Salmonella enterica subsp. enterica serovar Bovismorbificans</name>
    <dbReference type="NCBI Taxonomy" id="58097"/>
    <lineage>
        <taxon>Bacteria</taxon>
        <taxon>Pseudomonadati</taxon>
        <taxon>Pseudomonadota</taxon>
        <taxon>Gammaproteobacteria</taxon>
        <taxon>Enterobacterales</taxon>
        <taxon>Enterobacteriaceae</taxon>
        <taxon>Salmonella</taxon>
    </lineage>
</organism>
<accession>A0A655CQX9</accession>
<gene>
    <name evidence="1" type="ORF">ERS008202_02264</name>
    <name evidence="2" type="ORF">ERS008207_04776</name>
</gene>
<reference evidence="3 4" key="1">
    <citation type="submission" date="2015-03" db="EMBL/GenBank/DDBJ databases">
        <authorList>
            <consortium name="Pathogen Informatics"/>
        </authorList>
    </citation>
    <scope>NUCLEOTIDE SEQUENCE [LARGE SCALE GENOMIC DNA]</scope>
    <source>
        <strain evidence="1 3">3476</strain>
        <strain evidence="2 4">D4891</strain>
    </source>
</reference>
<dbReference type="EMBL" id="CQPC01000027">
    <property type="protein sequence ID" value="CNU24124.1"/>
    <property type="molecule type" value="Genomic_DNA"/>
</dbReference>
<sequence length="133" mass="15138">MLLLAAFGVKRHQIDVNVGLRNPLYANVEMARYLIGGFNITLNARLGDRQFLPAQAAGGDIRQQLRRFYRTADFNDSFCHAAQPWQRIIQPWRIDGGVKIQLLNAKLAFYIGAVWAQRKVQPRDRPLHVAVAL</sequence>
<dbReference type="EMBL" id="CQPD01000084">
    <property type="protein sequence ID" value="CNV26586.1"/>
    <property type="molecule type" value="Genomic_DNA"/>
</dbReference>
<evidence type="ECO:0000313" key="2">
    <source>
        <dbReference type="EMBL" id="CNV26586.1"/>
    </source>
</evidence>